<sequence>MNLINKNLKSPLLAFRFAEQRQKIQFCVQNRLASPRRGRAKRFFFQLAAANSFETEKKKPT</sequence>
<name>A0A1J4T3T7_9BACT</name>
<dbReference type="Proteomes" id="UP000183192">
    <property type="component" value="Unassembled WGS sequence"/>
</dbReference>
<evidence type="ECO:0000313" key="2">
    <source>
        <dbReference type="Proteomes" id="UP000183192"/>
    </source>
</evidence>
<reference evidence="1 2" key="1">
    <citation type="journal article" date="2016" name="Environ. Microbiol.">
        <title>Genomic resolution of a cold subsurface aquifer community provides metabolic insights for novel microbes adapted to high CO concentrations.</title>
        <authorList>
            <person name="Probst A.J."/>
            <person name="Castelle C.J."/>
            <person name="Singh A."/>
            <person name="Brown C.T."/>
            <person name="Anantharaman K."/>
            <person name="Sharon I."/>
            <person name="Hug L.A."/>
            <person name="Burstein D."/>
            <person name="Emerson J.B."/>
            <person name="Thomas B.C."/>
            <person name="Banfield J.F."/>
        </authorList>
    </citation>
    <scope>NUCLEOTIDE SEQUENCE [LARGE SCALE GENOMIC DNA]</scope>
    <source>
        <strain evidence="1">CG1_02_37_44</strain>
    </source>
</reference>
<dbReference type="STRING" id="1805146.AUJ27_04135"/>
<evidence type="ECO:0000313" key="1">
    <source>
        <dbReference type="EMBL" id="OIO06458.1"/>
    </source>
</evidence>
<organism evidence="1 2">
    <name type="scientific">Candidatus Falkowbacteria bacterium CG1_02_37_44</name>
    <dbReference type="NCBI Taxonomy" id="1805146"/>
    <lineage>
        <taxon>Bacteria</taxon>
        <taxon>Candidatus Falkowiibacteriota</taxon>
    </lineage>
</organism>
<dbReference type="EMBL" id="MNUU01000078">
    <property type="protein sequence ID" value="OIO06458.1"/>
    <property type="molecule type" value="Genomic_DNA"/>
</dbReference>
<protein>
    <submittedName>
        <fullName evidence="1">Uncharacterized protein</fullName>
    </submittedName>
</protein>
<gene>
    <name evidence="1" type="ORF">AUJ27_04135</name>
</gene>
<accession>A0A1J4T3T7</accession>
<proteinExistence type="predicted"/>
<comment type="caution">
    <text evidence="1">The sequence shown here is derived from an EMBL/GenBank/DDBJ whole genome shotgun (WGS) entry which is preliminary data.</text>
</comment>
<dbReference type="AlphaFoldDB" id="A0A1J4T3T7"/>